<dbReference type="Proteomes" id="UP001210380">
    <property type="component" value="Unassembled WGS sequence"/>
</dbReference>
<evidence type="ECO:0000313" key="3">
    <source>
        <dbReference type="EMBL" id="MDA3629645.1"/>
    </source>
</evidence>
<gene>
    <name evidence="3" type="ORF">OU415_29745</name>
</gene>
<dbReference type="InterPro" id="IPR020845">
    <property type="entry name" value="AMP-binding_CS"/>
</dbReference>
<accession>A0ABT4V6Q2</accession>
<dbReference type="PANTHER" id="PTHR43767">
    <property type="entry name" value="LONG-CHAIN-FATTY-ACID--COA LIGASE"/>
    <property type="match status" value="1"/>
</dbReference>
<evidence type="ECO:0000259" key="2">
    <source>
        <dbReference type="Pfam" id="PF13193"/>
    </source>
</evidence>
<dbReference type="InterPro" id="IPR000873">
    <property type="entry name" value="AMP-dep_synth/lig_dom"/>
</dbReference>
<dbReference type="SUPFAM" id="SSF56801">
    <property type="entry name" value="Acetyl-CoA synthetase-like"/>
    <property type="match status" value="1"/>
</dbReference>
<sequence>MGLDVTSLSDRRAVNRWERASVGDVLERLTWSYPDQEAVIGWAGAFAHPEHERLTYLEADRLVAQVANGLLARGLQRGDRVLMFCENSVEAYLTKLGIARAGLVCVPVNPTLAPDVVGHLIDKTRPAFAVVDAELWPRAEEPFDEHGLAPGITIPIGGGAVEGSATFAEFVRGVPDGEPDVEIHGDDIWQILFTSGTTSLPKGAMISHHSSYYAAYSFALTLTRGIRLECDLKLAAFLPIIYHVADQIFTFPAFLSGGALVIGRKPDPRAIAEAVTREAITAVWSGSPAMANALADVLADDRLRYDPRSLKVLVYGWAALPPGTLTTFKRLCGDDFVAVEIFGQTEAISCHRFWPDKWGETYRRTAPERNYVGVPNPTLASAVVDDTGADLRDQPGIAGEAVYRSPSITAGYYGDEEATEHAFRGGWFHSGDSCTYDDRGLRVMVDRYKDIVKSGGENVSSLRVEAVLHQHPGVFKAAVVGLPHERWGEAVTAVVIAGTEHPVSEDEIIAFCRERLAGFETPKRVLFVDEFPETVGGKVLKYKLRQHYRDAYARRDAAGT</sequence>
<reference evidence="3 4" key="1">
    <citation type="submission" date="2022-11" db="EMBL/GenBank/DDBJ databases">
        <title>Draft genome sequence of Saccharopolyspora sp. WRP15-2 isolated from rhizosphere soils of wild rice in Thailand.</title>
        <authorList>
            <person name="Duangmal K."/>
            <person name="Kammanee S."/>
            <person name="Muangham S."/>
        </authorList>
    </citation>
    <scope>NUCLEOTIDE SEQUENCE [LARGE SCALE GENOMIC DNA]</scope>
    <source>
        <strain evidence="3 4">WRP15-2</strain>
    </source>
</reference>
<proteinExistence type="predicted"/>
<evidence type="ECO:0000313" key="4">
    <source>
        <dbReference type="Proteomes" id="UP001210380"/>
    </source>
</evidence>
<feature type="domain" description="AMP-binding enzyme C-terminal" evidence="2">
    <location>
        <begin position="464"/>
        <end position="538"/>
    </location>
</feature>
<feature type="domain" description="AMP-dependent synthetase/ligase" evidence="1">
    <location>
        <begin position="33"/>
        <end position="413"/>
    </location>
</feature>
<dbReference type="Gene3D" id="3.40.50.12780">
    <property type="entry name" value="N-terminal domain of ligase-like"/>
    <property type="match status" value="1"/>
</dbReference>
<dbReference type="InterPro" id="IPR042099">
    <property type="entry name" value="ANL_N_sf"/>
</dbReference>
<protein>
    <submittedName>
        <fullName evidence="3">AMP-binding protein</fullName>
    </submittedName>
</protein>
<dbReference type="Gene3D" id="3.30.300.30">
    <property type="match status" value="1"/>
</dbReference>
<comment type="caution">
    <text evidence="3">The sequence shown here is derived from an EMBL/GenBank/DDBJ whole genome shotgun (WGS) entry which is preliminary data.</text>
</comment>
<name>A0ABT4V6Q2_9PSEU</name>
<organism evidence="3 4">
    <name type="scientific">Saccharopolyspora oryzae</name>
    <dbReference type="NCBI Taxonomy" id="2997343"/>
    <lineage>
        <taxon>Bacteria</taxon>
        <taxon>Bacillati</taxon>
        <taxon>Actinomycetota</taxon>
        <taxon>Actinomycetes</taxon>
        <taxon>Pseudonocardiales</taxon>
        <taxon>Pseudonocardiaceae</taxon>
        <taxon>Saccharopolyspora</taxon>
    </lineage>
</organism>
<dbReference type="InterPro" id="IPR025110">
    <property type="entry name" value="AMP-bd_C"/>
</dbReference>
<dbReference type="Pfam" id="PF13193">
    <property type="entry name" value="AMP-binding_C"/>
    <property type="match status" value="1"/>
</dbReference>
<dbReference type="EMBL" id="JAQGLA010000072">
    <property type="protein sequence ID" value="MDA3629645.1"/>
    <property type="molecule type" value="Genomic_DNA"/>
</dbReference>
<evidence type="ECO:0000259" key="1">
    <source>
        <dbReference type="Pfam" id="PF00501"/>
    </source>
</evidence>
<dbReference type="PROSITE" id="PS00455">
    <property type="entry name" value="AMP_BINDING"/>
    <property type="match status" value="1"/>
</dbReference>
<keyword evidence="4" id="KW-1185">Reference proteome</keyword>
<dbReference type="InterPro" id="IPR045851">
    <property type="entry name" value="AMP-bd_C_sf"/>
</dbReference>
<dbReference type="PANTHER" id="PTHR43767:SF1">
    <property type="entry name" value="NONRIBOSOMAL PEPTIDE SYNTHASE PES1 (EUROFUNG)-RELATED"/>
    <property type="match status" value="1"/>
</dbReference>
<dbReference type="RefSeq" id="WP_270952689.1">
    <property type="nucleotide sequence ID" value="NZ_JAQGLA010000072.1"/>
</dbReference>
<dbReference type="Pfam" id="PF00501">
    <property type="entry name" value="AMP-binding"/>
    <property type="match status" value="1"/>
</dbReference>
<dbReference type="InterPro" id="IPR050237">
    <property type="entry name" value="ATP-dep_AMP-bd_enzyme"/>
</dbReference>